<dbReference type="AlphaFoldDB" id="A0A5K8A0S2"/>
<dbReference type="EMBL" id="AP021876">
    <property type="protein sequence ID" value="BBO86133.1"/>
    <property type="molecule type" value="Genomic_DNA"/>
</dbReference>
<evidence type="ECO:0008006" key="5">
    <source>
        <dbReference type="Google" id="ProtNLM"/>
    </source>
</evidence>
<dbReference type="KEGG" id="dov:DSCO28_66990"/>
<sequence length="146" mass="16122">MPDDKRSTTTKGQGGRPNGITLSAPWNENLIQSIARARRQGPINGMEFDEPLSDIVIDNFVKERTRVHEIFIREQEKSKRLGLILAFSLIVISAIIITFAPPDKATISYWIGGALLIFAAGATGFKRVWGKTKNISLGADADNRKL</sequence>
<evidence type="ECO:0000256" key="2">
    <source>
        <dbReference type="SAM" id="Phobius"/>
    </source>
</evidence>
<proteinExistence type="predicted"/>
<evidence type="ECO:0000313" key="3">
    <source>
        <dbReference type="EMBL" id="BBO86133.1"/>
    </source>
</evidence>
<dbReference type="Proteomes" id="UP000425960">
    <property type="component" value="Chromosome"/>
</dbReference>
<reference evidence="3 4" key="1">
    <citation type="submission" date="2019-11" db="EMBL/GenBank/DDBJ databases">
        <title>Comparative genomics of hydrocarbon-degrading Desulfosarcina strains.</title>
        <authorList>
            <person name="Watanabe M."/>
            <person name="Kojima H."/>
            <person name="Fukui M."/>
        </authorList>
    </citation>
    <scope>NUCLEOTIDE SEQUENCE [LARGE SCALE GENOMIC DNA]</scope>
    <source>
        <strain evidence="3 4">28bB2T</strain>
    </source>
</reference>
<keyword evidence="2" id="KW-0472">Membrane</keyword>
<evidence type="ECO:0000313" key="4">
    <source>
        <dbReference type="Proteomes" id="UP000425960"/>
    </source>
</evidence>
<protein>
    <recommendedName>
        <fullName evidence="5">DUF2335 domain-containing protein</fullName>
    </recommendedName>
</protein>
<accession>A0A5K8A0S2</accession>
<name>A0A5K8A0S2_9BACT</name>
<keyword evidence="2" id="KW-0812">Transmembrane</keyword>
<feature type="transmembrane region" description="Helical" evidence="2">
    <location>
        <begin position="107"/>
        <end position="125"/>
    </location>
</feature>
<feature type="region of interest" description="Disordered" evidence="1">
    <location>
        <begin position="1"/>
        <end position="23"/>
    </location>
</feature>
<evidence type="ECO:0000256" key="1">
    <source>
        <dbReference type="SAM" id="MobiDB-lite"/>
    </source>
</evidence>
<gene>
    <name evidence="3" type="ORF">DSCO28_66990</name>
</gene>
<organism evidence="3 4">
    <name type="scientific">Desulfosarcina ovata subsp. sediminis</name>
    <dbReference type="NCBI Taxonomy" id="885957"/>
    <lineage>
        <taxon>Bacteria</taxon>
        <taxon>Pseudomonadati</taxon>
        <taxon>Thermodesulfobacteriota</taxon>
        <taxon>Desulfobacteria</taxon>
        <taxon>Desulfobacterales</taxon>
        <taxon>Desulfosarcinaceae</taxon>
        <taxon>Desulfosarcina</taxon>
    </lineage>
</organism>
<feature type="transmembrane region" description="Helical" evidence="2">
    <location>
        <begin position="81"/>
        <end position="101"/>
    </location>
</feature>
<keyword evidence="2" id="KW-1133">Transmembrane helix</keyword>
<dbReference type="RefSeq" id="WP_155325530.1">
    <property type="nucleotide sequence ID" value="NZ_AP021876.1"/>
</dbReference>